<dbReference type="Gene3D" id="1.10.1040.10">
    <property type="entry name" value="N-(1-d-carboxylethyl)-l-norvaline Dehydrogenase, domain 2"/>
    <property type="match status" value="1"/>
</dbReference>
<dbReference type="AlphaFoldDB" id="A0A381VNX3"/>
<organism evidence="5">
    <name type="scientific">marine metagenome</name>
    <dbReference type="NCBI Taxonomy" id="408172"/>
    <lineage>
        <taxon>unclassified sequences</taxon>
        <taxon>metagenomes</taxon>
        <taxon>ecological metagenomes</taxon>
    </lineage>
</organism>
<dbReference type="InterPro" id="IPR006115">
    <property type="entry name" value="6PGDH_NADP-bd"/>
</dbReference>
<dbReference type="SUPFAM" id="SSF48179">
    <property type="entry name" value="6-phosphogluconate dehydrogenase C-terminal domain-like"/>
    <property type="match status" value="1"/>
</dbReference>
<feature type="domain" description="3-hydroxyisobutyrate dehydrogenase-like NAD-binding" evidence="4">
    <location>
        <begin position="165"/>
        <end position="283"/>
    </location>
</feature>
<dbReference type="Pfam" id="PF14833">
    <property type="entry name" value="NAD_binding_11"/>
    <property type="match status" value="1"/>
</dbReference>
<dbReference type="InterPro" id="IPR013328">
    <property type="entry name" value="6PGD_dom2"/>
</dbReference>
<dbReference type="GO" id="GO:0051287">
    <property type="term" value="F:NAD binding"/>
    <property type="evidence" value="ECO:0007669"/>
    <property type="project" value="InterPro"/>
</dbReference>
<proteinExistence type="predicted"/>
<gene>
    <name evidence="5" type="ORF">METZ01_LOCUS94880</name>
</gene>
<reference evidence="5" key="1">
    <citation type="submission" date="2018-05" db="EMBL/GenBank/DDBJ databases">
        <authorList>
            <person name="Lanie J.A."/>
            <person name="Ng W.-L."/>
            <person name="Kazmierczak K.M."/>
            <person name="Andrzejewski T.M."/>
            <person name="Davidsen T.M."/>
            <person name="Wayne K.J."/>
            <person name="Tettelin H."/>
            <person name="Glass J.I."/>
            <person name="Rusch D."/>
            <person name="Podicherti R."/>
            <person name="Tsui H.-C.T."/>
            <person name="Winkler M.E."/>
        </authorList>
    </citation>
    <scope>NUCLEOTIDE SEQUENCE</scope>
</reference>
<feature type="domain" description="6-phosphogluconate dehydrogenase NADP-binding" evidence="3">
    <location>
        <begin position="2"/>
        <end position="159"/>
    </location>
</feature>
<sequence>MQITYIGTGAMGKPMISQLIEHGYTVKVTDKYKSAAETVITKGAIWADTPKEAATGSDVVITCLPLPHHVYENMVGPDGALEGMKKDSIWIDTSTTDYHNTLKIEALGIAKGVISLEAPVSNLSHMGADFANTSIYVGGNKAAFERIKDILNTISKVSFHVSGIGKAQTVKLITNLYFYSATVICGECFALAQEAGIPLHWMWDYSKQTKAFSIALEQFMPFLFDKSYDKSCTLEIGHKDMNLTSDLAKELNVKLPTGNIIRAHYDETIKRYNSQDGHIIVCKVTEDDNNISLQIPNFVAPSKYGANPNYIRSEEMIEDKWGRIKPKIPESYKAKDYYPSSEQQELIDSLIEYMTFINYLINEECYNLGIGMGLSKELLKEVIFWSVGTCWIADNFENYSPDNNILKKIQNIKTNLKLRTTERIIS</sequence>
<dbReference type="InterPro" id="IPR008927">
    <property type="entry name" value="6-PGluconate_DH-like_C_sf"/>
</dbReference>
<accession>A0A381VNX3</accession>
<dbReference type="SUPFAM" id="SSF51735">
    <property type="entry name" value="NAD(P)-binding Rossmann-fold domains"/>
    <property type="match status" value="1"/>
</dbReference>
<evidence type="ECO:0000259" key="4">
    <source>
        <dbReference type="Pfam" id="PF14833"/>
    </source>
</evidence>
<evidence type="ECO:0000313" key="5">
    <source>
        <dbReference type="EMBL" id="SVA42026.1"/>
    </source>
</evidence>
<evidence type="ECO:0000256" key="2">
    <source>
        <dbReference type="ARBA" id="ARBA00023027"/>
    </source>
</evidence>
<keyword evidence="2" id="KW-0520">NAD</keyword>
<dbReference type="Pfam" id="PF03446">
    <property type="entry name" value="NAD_binding_2"/>
    <property type="match status" value="1"/>
</dbReference>
<dbReference type="InterPro" id="IPR036291">
    <property type="entry name" value="NAD(P)-bd_dom_sf"/>
</dbReference>
<dbReference type="GO" id="GO:0016616">
    <property type="term" value="F:oxidoreductase activity, acting on the CH-OH group of donors, NAD or NADP as acceptor"/>
    <property type="evidence" value="ECO:0007669"/>
    <property type="project" value="TreeGrafter"/>
</dbReference>
<protein>
    <recommendedName>
        <fullName evidence="6">6-phosphogluconate dehydrogenase NADP-binding domain-containing protein</fullName>
    </recommendedName>
</protein>
<evidence type="ECO:0008006" key="6">
    <source>
        <dbReference type="Google" id="ProtNLM"/>
    </source>
</evidence>
<dbReference type="PANTHER" id="PTHR22981:SF7">
    <property type="entry name" value="3-HYDROXYISOBUTYRATE DEHYDROGENASE, MITOCHONDRIAL"/>
    <property type="match status" value="1"/>
</dbReference>
<keyword evidence="1" id="KW-0560">Oxidoreductase</keyword>
<dbReference type="EMBL" id="UINC01009369">
    <property type="protein sequence ID" value="SVA42026.1"/>
    <property type="molecule type" value="Genomic_DNA"/>
</dbReference>
<evidence type="ECO:0000256" key="1">
    <source>
        <dbReference type="ARBA" id="ARBA00023002"/>
    </source>
</evidence>
<dbReference type="InterPro" id="IPR029154">
    <property type="entry name" value="HIBADH-like_NADP-bd"/>
</dbReference>
<evidence type="ECO:0000259" key="3">
    <source>
        <dbReference type="Pfam" id="PF03446"/>
    </source>
</evidence>
<dbReference type="Gene3D" id="3.40.50.720">
    <property type="entry name" value="NAD(P)-binding Rossmann-like Domain"/>
    <property type="match status" value="1"/>
</dbReference>
<dbReference type="GO" id="GO:0050661">
    <property type="term" value="F:NADP binding"/>
    <property type="evidence" value="ECO:0007669"/>
    <property type="project" value="InterPro"/>
</dbReference>
<name>A0A381VNX3_9ZZZZ</name>
<dbReference type="PANTHER" id="PTHR22981">
    <property type="entry name" value="3-HYDROXYISOBUTYRATE DEHYDROGENASE-RELATED"/>
    <property type="match status" value="1"/>
</dbReference>